<feature type="domain" description="DDE-1" evidence="1">
    <location>
        <begin position="5"/>
        <end position="173"/>
    </location>
</feature>
<evidence type="ECO:0000313" key="3">
    <source>
        <dbReference type="Proteomes" id="UP000030686"/>
    </source>
</evidence>
<dbReference type="InterPro" id="IPR004875">
    <property type="entry name" value="DDE_SF_endonuclease_dom"/>
</dbReference>
<proteinExistence type="predicted"/>
<dbReference type="InterPro" id="IPR050863">
    <property type="entry name" value="CenT-Element_Derived"/>
</dbReference>
<reference evidence="2" key="1">
    <citation type="journal article" date="2014" name="Nat. Commun.">
        <title>Multiple recent horizontal transfers of a large genomic region in cheese making fungi.</title>
        <authorList>
            <person name="Cheeseman K."/>
            <person name="Ropars J."/>
            <person name="Renault P."/>
            <person name="Dupont J."/>
            <person name="Gouzy J."/>
            <person name="Branca A."/>
            <person name="Abraham A.L."/>
            <person name="Ceppi M."/>
            <person name="Conseiller E."/>
            <person name="Debuchy R."/>
            <person name="Malagnac F."/>
            <person name="Goarin A."/>
            <person name="Silar P."/>
            <person name="Lacoste S."/>
            <person name="Sallet E."/>
            <person name="Bensimon A."/>
            <person name="Giraud T."/>
            <person name="Brygoo Y."/>
        </authorList>
    </citation>
    <scope>NUCLEOTIDE SEQUENCE [LARGE SCALE GENOMIC DNA]</scope>
    <source>
        <strain evidence="2">FM164</strain>
    </source>
</reference>
<dbReference type="GO" id="GO:0003677">
    <property type="term" value="F:DNA binding"/>
    <property type="evidence" value="ECO:0007669"/>
    <property type="project" value="TreeGrafter"/>
</dbReference>
<dbReference type="Proteomes" id="UP000030686">
    <property type="component" value="Unassembled WGS sequence"/>
</dbReference>
<keyword evidence="3" id="KW-1185">Reference proteome</keyword>
<dbReference type="OMA" id="WKQDNPL"/>
<dbReference type="AlphaFoldDB" id="W6R887"/>
<accession>W6R887</accession>
<evidence type="ECO:0000313" key="2">
    <source>
        <dbReference type="EMBL" id="CDM38082.1"/>
    </source>
</evidence>
<dbReference type="OrthoDB" id="4207519at2759"/>
<dbReference type="EMBL" id="HG792022">
    <property type="protein sequence ID" value="CDM38082.1"/>
    <property type="molecule type" value="Genomic_DNA"/>
</dbReference>
<dbReference type="PANTHER" id="PTHR19303:SF62">
    <property type="entry name" value="HTH CENPB-TYPE DOMAIN-CONTAINING PROTEIN-RELATED"/>
    <property type="match status" value="1"/>
</dbReference>
<organism evidence="2 3">
    <name type="scientific">Penicillium roqueforti (strain FM164)</name>
    <dbReference type="NCBI Taxonomy" id="1365484"/>
    <lineage>
        <taxon>Eukaryota</taxon>
        <taxon>Fungi</taxon>
        <taxon>Dikarya</taxon>
        <taxon>Ascomycota</taxon>
        <taxon>Pezizomycotina</taxon>
        <taxon>Eurotiomycetes</taxon>
        <taxon>Eurotiomycetidae</taxon>
        <taxon>Eurotiales</taxon>
        <taxon>Aspergillaceae</taxon>
        <taxon>Penicillium</taxon>
    </lineage>
</organism>
<dbReference type="Pfam" id="PF03184">
    <property type="entry name" value="DDE_1"/>
    <property type="match status" value="1"/>
</dbReference>
<sequence>MGLTATWVTTIECLNAAGWALPPCIIFKGKVFLESWFEGLPGDWRFEVSPNGWTLDEIGLRWLQKLFIPATSSRMKGVYRLLVLDGHGSHLTPKFDEICVQNKIIPICMPPHSSHLLQPLDIGCFAVVKRSYGRLVEMQMRTRINHIDKHDFLEAYPSARIEAFKSETIKNSFSAAGLIPFSPDRVLSKLNICLRTPTPPPKPG</sequence>
<dbReference type="PANTHER" id="PTHR19303">
    <property type="entry name" value="TRANSPOSON"/>
    <property type="match status" value="1"/>
</dbReference>
<evidence type="ECO:0000259" key="1">
    <source>
        <dbReference type="Pfam" id="PF03184"/>
    </source>
</evidence>
<dbReference type="STRING" id="1365484.W6R887"/>
<gene>
    <name evidence="2" type="ORF">PROQFM164_S08g000133</name>
</gene>
<protein>
    <submittedName>
        <fullName evidence="2">Probable transposable element</fullName>
    </submittedName>
</protein>
<dbReference type="GO" id="GO:0005634">
    <property type="term" value="C:nucleus"/>
    <property type="evidence" value="ECO:0007669"/>
    <property type="project" value="TreeGrafter"/>
</dbReference>
<name>W6R887_PENRF</name>